<comment type="caution">
    <text evidence="4">The sequence shown here is derived from an EMBL/GenBank/DDBJ whole genome shotgun (WGS) entry which is preliminary data.</text>
</comment>
<feature type="compositionally biased region" description="Basic and acidic residues" evidence="3">
    <location>
        <begin position="93"/>
        <end position="110"/>
    </location>
</feature>
<dbReference type="Pfam" id="PF05254">
    <property type="entry name" value="UPF0203"/>
    <property type="match status" value="1"/>
</dbReference>
<evidence type="ECO:0000256" key="1">
    <source>
        <dbReference type="ARBA" id="ARBA00006196"/>
    </source>
</evidence>
<organism evidence="4 5">
    <name type="scientific">Phytophthora palmivora</name>
    <dbReference type="NCBI Taxonomy" id="4796"/>
    <lineage>
        <taxon>Eukaryota</taxon>
        <taxon>Sar</taxon>
        <taxon>Stramenopiles</taxon>
        <taxon>Oomycota</taxon>
        <taxon>Peronosporomycetes</taxon>
        <taxon>Peronosporales</taxon>
        <taxon>Peronosporaceae</taxon>
        <taxon>Phytophthora</taxon>
    </lineage>
</organism>
<dbReference type="OrthoDB" id="20872at2759"/>
<dbReference type="EMBL" id="NCKW01010305">
    <property type="protein sequence ID" value="POM65329.1"/>
    <property type="molecule type" value="Genomic_DNA"/>
</dbReference>
<evidence type="ECO:0000256" key="2">
    <source>
        <dbReference type="ARBA" id="ARBA00023157"/>
    </source>
</evidence>
<reference evidence="4 5" key="1">
    <citation type="journal article" date="2017" name="Genome Biol. Evol.">
        <title>Phytophthora megakarya and P. palmivora, closely related causal agents of cacao black pod rot, underwent increases in genome sizes and gene numbers by different mechanisms.</title>
        <authorList>
            <person name="Ali S.S."/>
            <person name="Shao J."/>
            <person name="Lary D.J."/>
            <person name="Kronmiller B."/>
            <person name="Shen D."/>
            <person name="Strem M.D."/>
            <person name="Amoako-Attah I."/>
            <person name="Akrofi A.Y."/>
            <person name="Begoude B.A."/>
            <person name="Ten Hoopen G.M."/>
            <person name="Coulibaly K."/>
            <person name="Kebe B.I."/>
            <person name="Melnick R.L."/>
            <person name="Guiltinan M.J."/>
            <person name="Tyler B.M."/>
            <person name="Meinhardt L.W."/>
            <person name="Bailey B.A."/>
        </authorList>
    </citation>
    <scope>NUCLEOTIDE SEQUENCE [LARGE SCALE GENOMIC DNA]</scope>
    <source>
        <strain evidence="5">sbr112.9</strain>
    </source>
</reference>
<protein>
    <recommendedName>
        <fullName evidence="6">Mitochondrial protein</fullName>
    </recommendedName>
</protein>
<feature type="non-terminal residue" evidence="4">
    <location>
        <position position="1"/>
    </location>
</feature>
<evidence type="ECO:0000313" key="4">
    <source>
        <dbReference type="EMBL" id="POM65329.1"/>
    </source>
</evidence>
<feature type="compositionally biased region" description="Basic and acidic residues" evidence="3">
    <location>
        <begin position="132"/>
        <end position="142"/>
    </location>
</feature>
<feature type="region of interest" description="Disordered" evidence="3">
    <location>
        <begin position="76"/>
        <end position="142"/>
    </location>
</feature>
<keyword evidence="5" id="KW-1185">Reference proteome</keyword>
<accession>A0A2P4XIE6</accession>
<sequence>LMKMDAFTECEEQKERVKACYGDWFQKLWGGSFDRADCEQETQDYRQCVQDAMQRRKEDVKRKADYDWMDRTKEKTDEMADNAKTRARKARERAREEKEEAKGTMKDKASDVTSKVQDTADSWAGKIKGFAKKAESKARGED</sequence>
<gene>
    <name evidence="4" type="ORF">PHPALM_18971</name>
</gene>
<name>A0A2P4XIE6_9STRA</name>
<dbReference type="InterPro" id="IPR007918">
    <property type="entry name" value="MDM35_apoptosis"/>
</dbReference>
<keyword evidence="2" id="KW-1015">Disulfide bond</keyword>
<dbReference type="Proteomes" id="UP000237271">
    <property type="component" value="Unassembled WGS sequence"/>
</dbReference>
<comment type="similarity">
    <text evidence="1">Belongs to the TRIAP1/MDM35 family.</text>
</comment>
<evidence type="ECO:0008006" key="6">
    <source>
        <dbReference type="Google" id="ProtNLM"/>
    </source>
</evidence>
<evidence type="ECO:0000256" key="3">
    <source>
        <dbReference type="SAM" id="MobiDB-lite"/>
    </source>
</evidence>
<feature type="compositionally biased region" description="Polar residues" evidence="3">
    <location>
        <begin position="111"/>
        <end position="120"/>
    </location>
</feature>
<proteinExistence type="inferred from homology"/>
<evidence type="ECO:0000313" key="5">
    <source>
        <dbReference type="Proteomes" id="UP000237271"/>
    </source>
</evidence>
<dbReference type="AlphaFoldDB" id="A0A2P4XIE6"/>